<name>A0A1A9HXS1_9BACT</name>
<evidence type="ECO:0000313" key="2">
    <source>
        <dbReference type="Proteomes" id="UP000077667"/>
    </source>
</evidence>
<accession>A0A1A9HXS1</accession>
<gene>
    <name evidence="1" type="ORF">A8C56_00295</name>
</gene>
<protein>
    <submittedName>
        <fullName evidence="1">Uncharacterized protein</fullName>
    </submittedName>
</protein>
<organism evidence="1 2">
    <name type="scientific">Niabella ginsenosidivorans</name>
    <dbReference type="NCBI Taxonomy" id="1176587"/>
    <lineage>
        <taxon>Bacteria</taxon>
        <taxon>Pseudomonadati</taxon>
        <taxon>Bacteroidota</taxon>
        <taxon>Chitinophagia</taxon>
        <taxon>Chitinophagales</taxon>
        <taxon>Chitinophagaceae</taxon>
        <taxon>Niabella</taxon>
    </lineage>
</organism>
<sequence>MKNLTLSPIAVIILITTCLIFPGCKKEVTYVQSPVPAYKAEGIWIGSYTVEFTRSLEANITV</sequence>
<reference evidence="1 2" key="1">
    <citation type="submission" date="2016-05" db="EMBL/GenBank/DDBJ databases">
        <title>Niabella ginsenosidivorans BS26 whole genome sequencing.</title>
        <authorList>
            <person name="Im W.T."/>
            <person name="Siddiqi M.Z."/>
        </authorList>
    </citation>
    <scope>NUCLEOTIDE SEQUENCE [LARGE SCALE GENOMIC DNA]</scope>
    <source>
        <strain evidence="1 2">BS26</strain>
    </source>
</reference>
<dbReference type="Proteomes" id="UP000077667">
    <property type="component" value="Chromosome"/>
</dbReference>
<dbReference type="KEGG" id="nia:A8C56_00295"/>
<dbReference type="STRING" id="1176587.A8C56_00295"/>
<evidence type="ECO:0000313" key="1">
    <source>
        <dbReference type="EMBL" id="ANH79619.1"/>
    </source>
</evidence>
<proteinExistence type="predicted"/>
<keyword evidence="2" id="KW-1185">Reference proteome</keyword>
<dbReference type="EMBL" id="CP015772">
    <property type="protein sequence ID" value="ANH79619.1"/>
    <property type="molecule type" value="Genomic_DNA"/>
</dbReference>
<dbReference type="AlphaFoldDB" id="A0A1A9HXS1"/>